<dbReference type="OrthoDB" id="6418769at2759"/>
<keyword evidence="5" id="KW-1015">Disulfide bond</keyword>
<evidence type="ECO:0000256" key="4">
    <source>
        <dbReference type="ARBA" id="ARBA00022801"/>
    </source>
</evidence>
<dbReference type="PANTHER" id="PTHR11567:SF211">
    <property type="entry name" value="PROSTATIC ACID PHOSPHATASE"/>
    <property type="match status" value="1"/>
</dbReference>
<evidence type="ECO:0000256" key="6">
    <source>
        <dbReference type="ARBA" id="ARBA00023180"/>
    </source>
</evidence>
<dbReference type="EC" id="3.1.3.2" evidence="2"/>
<reference evidence="7" key="1">
    <citation type="submission" date="2021-01" db="UniProtKB">
        <authorList>
            <consortium name="EnsemblMetazoa"/>
        </authorList>
    </citation>
    <scope>IDENTIFICATION</scope>
</reference>
<dbReference type="InParanoid" id="A0A7M7JM19"/>
<organism evidence="7 8">
    <name type="scientific">Varroa destructor</name>
    <name type="common">Honeybee mite</name>
    <dbReference type="NCBI Taxonomy" id="109461"/>
    <lineage>
        <taxon>Eukaryota</taxon>
        <taxon>Metazoa</taxon>
        <taxon>Ecdysozoa</taxon>
        <taxon>Arthropoda</taxon>
        <taxon>Chelicerata</taxon>
        <taxon>Arachnida</taxon>
        <taxon>Acari</taxon>
        <taxon>Parasitiformes</taxon>
        <taxon>Mesostigmata</taxon>
        <taxon>Gamasina</taxon>
        <taxon>Dermanyssoidea</taxon>
        <taxon>Varroidae</taxon>
        <taxon>Varroa</taxon>
    </lineage>
</organism>
<dbReference type="InterPro" id="IPR050645">
    <property type="entry name" value="Histidine_acid_phosphatase"/>
</dbReference>
<evidence type="ECO:0000256" key="3">
    <source>
        <dbReference type="ARBA" id="ARBA00022729"/>
    </source>
</evidence>
<dbReference type="AlphaFoldDB" id="A0A7M7JM19"/>
<dbReference type="EnsemblMetazoa" id="XM_022798483">
    <property type="protein sequence ID" value="XP_022654218"/>
    <property type="gene ID" value="LOC111247504"/>
</dbReference>
<dbReference type="GO" id="GO:0003993">
    <property type="term" value="F:acid phosphatase activity"/>
    <property type="evidence" value="ECO:0007669"/>
    <property type="project" value="UniProtKB-EC"/>
</dbReference>
<dbReference type="InterPro" id="IPR029033">
    <property type="entry name" value="His_PPase_superfam"/>
</dbReference>
<evidence type="ECO:0000256" key="1">
    <source>
        <dbReference type="ARBA" id="ARBA00000032"/>
    </source>
</evidence>
<dbReference type="SUPFAM" id="SSF53254">
    <property type="entry name" value="Phosphoglycerate mutase-like"/>
    <property type="match status" value="1"/>
</dbReference>
<dbReference type="RefSeq" id="XP_022654218.1">
    <property type="nucleotide sequence ID" value="XM_022798483.1"/>
</dbReference>
<keyword evidence="6" id="KW-0325">Glycoprotein</keyword>
<dbReference type="KEGG" id="vde:111247504"/>
<comment type="catalytic activity">
    <reaction evidence="1">
        <text>a phosphate monoester + H2O = an alcohol + phosphate</text>
        <dbReference type="Rhea" id="RHEA:15017"/>
        <dbReference type="ChEBI" id="CHEBI:15377"/>
        <dbReference type="ChEBI" id="CHEBI:30879"/>
        <dbReference type="ChEBI" id="CHEBI:43474"/>
        <dbReference type="ChEBI" id="CHEBI:67140"/>
        <dbReference type="EC" id="3.1.3.2"/>
    </reaction>
</comment>
<evidence type="ECO:0000256" key="2">
    <source>
        <dbReference type="ARBA" id="ARBA00012646"/>
    </source>
</evidence>
<name>A0A7M7JM19_VARDE</name>
<keyword evidence="4" id="KW-0378">Hydrolase</keyword>
<evidence type="ECO:0000256" key="5">
    <source>
        <dbReference type="ARBA" id="ARBA00023157"/>
    </source>
</evidence>
<keyword evidence="3" id="KW-0732">Signal</keyword>
<proteinExistence type="predicted"/>
<dbReference type="PANTHER" id="PTHR11567">
    <property type="entry name" value="ACID PHOSPHATASE-RELATED"/>
    <property type="match status" value="1"/>
</dbReference>
<dbReference type="Gene3D" id="3.40.50.1240">
    <property type="entry name" value="Phosphoglycerate mutase-like"/>
    <property type="match status" value="1"/>
</dbReference>
<accession>A0A7M7JM19</accession>
<evidence type="ECO:0000313" key="8">
    <source>
        <dbReference type="Proteomes" id="UP000594260"/>
    </source>
</evidence>
<dbReference type="GeneID" id="111247504"/>
<protein>
    <recommendedName>
        <fullName evidence="2">acid phosphatase</fullName>
        <ecNumber evidence="2">3.1.3.2</ecNumber>
    </recommendedName>
</protein>
<evidence type="ECO:0000313" key="7">
    <source>
        <dbReference type="EnsemblMetazoa" id="XP_022654218"/>
    </source>
</evidence>
<dbReference type="Proteomes" id="UP000594260">
    <property type="component" value="Unplaced"/>
</dbReference>
<sequence length="375" mass="43545">MQQRKRKTESLKLQMVSSIRAHGDEPVSLFVVHRHSVRAPMCYPPGDDVYLSRNNFPRGPSYLTDVGIKRSLQVGKIWKRWFPQFITGNPREVWARSSEAYRCAETCNTLLYALYSSKSNYQPISVIVPPENQDKYIGSNSLSDEELFRYMENHIDTEVHTKDGKAVTVRNVLDFVKIQMNLEKDTNNYNMFIYLDGLSSLEYNKLAQPPWYTKNRKVIDAAYNILYHQLTVTLRPFYGYYLLKGVADRICLVRDGKAKFGERVNLFSFHDFSVSAVLTALDESFHEFRPHFLSAVFFELYRRPKDDLHYMMVSWSEGLDTNGSYASRKPLPLTWNGGSNRVKLDDFLPRLQDNTYSDYMKKNALLGYTGEDAFV</sequence>
<keyword evidence="8" id="KW-1185">Reference proteome</keyword>